<dbReference type="SMART" id="SM00086">
    <property type="entry name" value="PAC"/>
    <property type="match status" value="2"/>
</dbReference>
<evidence type="ECO:0000256" key="3">
    <source>
        <dbReference type="ARBA" id="ARBA00022553"/>
    </source>
</evidence>
<feature type="domain" description="PAS" evidence="9">
    <location>
        <begin position="229"/>
        <end position="287"/>
    </location>
</feature>
<accession>A0A2N3I3L6</accession>
<dbReference type="FunFam" id="3.30.565.10:FF:000010">
    <property type="entry name" value="Sensor histidine kinase RcsC"/>
    <property type="match status" value="1"/>
</dbReference>
<dbReference type="PANTHER" id="PTHR43711:SF31">
    <property type="entry name" value="HISTIDINE KINASE"/>
    <property type="match status" value="1"/>
</dbReference>
<dbReference type="PROSITE" id="PS50112">
    <property type="entry name" value="PAS"/>
    <property type="match status" value="1"/>
</dbReference>
<dbReference type="Gene3D" id="1.10.287.130">
    <property type="match status" value="1"/>
</dbReference>
<dbReference type="PANTHER" id="PTHR43711">
    <property type="entry name" value="TWO-COMPONENT HISTIDINE KINASE"/>
    <property type="match status" value="1"/>
</dbReference>
<evidence type="ECO:0000256" key="5">
    <source>
        <dbReference type="ARBA" id="ARBA00022777"/>
    </source>
</evidence>
<keyword evidence="4" id="KW-0808">Transferase</keyword>
<evidence type="ECO:0000256" key="7">
    <source>
        <dbReference type="SAM" id="Coils"/>
    </source>
</evidence>
<dbReference type="SUPFAM" id="SSF55874">
    <property type="entry name" value="ATPase domain of HSP90 chaperone/DNA topoisomerase II/histidine kinase"/>
    <property type="match status" value="1"/>
</dbReference>
<dbReference type="InterPro" id="IPR050736">
    <property type="entry name" value="Sensor_HK_Regulatory"/>
</dbReference>
<dbReference type="SUPFAM" id="SSF47384">
    <property type="entry name" value="Homodimeric domain of signal transducing histidine kinase"/>
    <property type="match status" value="1"/>
</dbReference>
<evidence type="ECO:0000256" key="1">
    <source>
        <dbReference type="ARBA" id="ARBA00000085"/>
    </source>
</evidence>
<evidence type="ECO:0000313" key="11">
    <source>
        <dbReference type="EMBL" id="PKQ64907.1"/>
    </source>
</evidence>
<dbReference type="RefSeq" id="WP_101260010.1">
    <property type="nucleotide sequence ID" value="NZ_MVDD01000002.1"/>
</dbReference>
<dbReference type="InterPro" id="IPR036097">
    <property type="entry name" value="HisK_dim/P_sf"/>
</dbReference>
<reference evidence="11 12" key="1">
    <citation type="journal article" date="2017" name="Front. Microbiol.">
        <title>Labilibaculum manganireducens gen. nov., sp. nov. and Labilibaculum filiforme sp. nov., Novel Bacteroidetes Isolated from Subsurface Sediments of the Baltic Sea.</title>
        <authorList>
            <person name="Vandieken V."/>
            <person name="Marshall I.P."/>
            <person name="Niemann H."/>
            <person name="Engelen B."/>
            <person name="Cypionka H."/>
        </authorList>
    </citation>
    <scope>NUCLEOTIDE SEQUENCE [LARGE SCALE GENOMIC DNA]</scope>
    <source>
        <strain evidence="11 12">59.16B</strain>
    </source>
</reference>
<comment type="catalytic activity">
    <reaction evidence="1">
        <text>ATP + protein L-histidine = ADP + protein N-phospho-L-histidine.</text>
        <dbReference type="EC" id="2.7.13.3"/>
    </reaction>
</comment>
<dbReference type="InterPro" id="IPR013655">
    <property type="entry name" value="PAS_fold_3"/>
</dbReference>
<dbReference type="InterPro" id="IPR036890">
    <property type="entry name" value="HATPase_C_sf"/>
</dbReference>
<keyword evidence="3" id="KW-0597">Phosphoprotein</keyword>
<dbReference type="PRINTS" id="PR00344">
    <property type="entry name" value="BCTRLSENSOR"/>
</dbReference>
<evidence type="ECO:0000256" key="4">
    <source>
        <dbReference type="ARBA" id="ARBA00022679"/>
    </source>
</evidence>
<dbReference type="InterPro" id="IPR001610">
    <property type="entry name" value="PAC"/>
</dbReference>
<dbReference type="SUPFAM" id="SSF55785">
    <property type="entry name" value="PYP-like sensor domain (PAS domain)"/>
    <property type="match status" value="2"/>
</dbReference>
<dbReference type="Pfam" id="PF08448">
    <property type="entry name" value="PAS_4"/>
    <property type="match status" value="1"/>
</dbReference>
<feature type="coiled-coil region" evidence="7">
    <location>
        <begin position="324"/>
        <end position="351"/>
    </location>
</feature>
<dbReference type="Pfam" id="PF00512">
    <property type="entry name" value="HisKA"/>
    <property type="match status" value="1"/>
</dbReference>
<dbReference type="PROSITE" id="PS50113">
    <property type="entry name" value="PAC"/>
    <property type="match status" value="2"/>
</dbReference>
<dbReference type="InterPro" id="IPR003594">
    <property type="entry name" value="HATPase_dom"/>
</dbReference>
<dbReference type="InterPro" id="IPR000700">
    <property type="entry name" value="PAS-assoc_C"/>
</dbReference>
<keyword evidence="6" id="KW-0902">Two-component regulatory system</keyword>
<evidence type="ECO:0000259" key="10">
    <source>
        <dbReference type="PROSITE" id="PS50113"/>
    </source>
</evidence>
<dbReference type="CDD" id="cd00082">
    <property type="entry name" value="HisKA"/>
    <property type="match status" value="1"/>
</dbReference>
<keyword evidence="5" id="KW-0418">Kinase</keyword>
<dbReference type="Gene3D" id="3.30.565.10">
    <property type="entry name" value="Histidine kinase-like ATPase, C-terminal domain"/>
    <property type="match status" value="1"/>
</dbReference>
<evidence type="ECO:0000256" key="6">
    <source>
        <dbReference type="ARBA" id="ARBA00023012"/>
    </source>
</evidence>
<protein>
    <recommendedName>
        <fullName evidence="2">histidine kinase</fullName>
        <ecNumber evidence="2">2.7.13.3</ecNumber>
    </recommendedName>
</protein>
<dbReference type="InterPro" id="IPR035965">
    <property type="entry name" value="PAS-like_dom_sf"/>
</dbReference>
<evidence type="ECO:0000259" key="8">
    <source>
        <dbReference type="PROSITE" id="PS50109"/>
    </source>
</evidence>
<dbReference type="CDD" id="cd00130">
    <property type="entry name" value="PAS"/>
    <property type="match status" value="2"/>
</dbReference>
<evidence type="ECO:0000313" key="12">
    <source>
        <dbReference type="Proteomes" id="UP000233535"/>
    </source>
</evidence>
<keyword evidence="12" id="KW-1185">Reference proteome</keyword>
<dbReference type="EMBL" id="MVDD01000002">
    <property type="protein sequence ID" value="PKQ64907.1"/>
    <property type="molecule type" value="Genomic_DNA"/>
</dbReference>
<dbReference type="Proteomes" id="UP000233535">
    <property type="component" value="Unassembled WGS sequence"/>
</dbReference>
<evidence type="ECO:0000259" key="9">
    <source>
        <dbReference type="PROSITE" id="PS50112"/>
    </source>
</evidence>
<dbReference type="GO" id="GO:0000155">
    <property type="term" value="F:phosphorelay sensor kinase activity"/>
    <property type="evidence" value="ECO:0007669"/>
    <property type="project" value="InterPro"/>
</dbReference>
<dbReference type="InterPro" id="IPR004358">
    <property type="entry name" value="Sig_transdc_His_kin-like_C"/>
</dbReference>
<feature type="domain" description="PAC" evidence="10">
    <location>
        <begin position="118"/>
        <end position="174"/>
    </location>
</feature>
<dbReference type="AlphaFoldDB" id="A0A2N3I3L6"/>
<feature type="domain" description="Histidine kinase" evidence="8">
    <location>
        <begin position="358"/>
        <end position="577"/>
    </location>
</feature>
<dbReference type="OrthoDB" id="1108921at2"/>
<dbReference type="Gene3D" id="3.30.450.20">
    <property type="entry name" value="PAS domain"/>
    <property type="match status" value="2"/>
</dbReference>
<dbReference type="InterPro" id="IPR013656">
    <property type="entry name" value="PAS_4"/>
</dbReference>
<keyword evidence="7" id="KW-0175">Coiled coil</keyword>
<organism evidence="11 12">
    <name type="scientific">Labilibaculum filiforme</name>
    <dbReference type="NCBI Taxonomy" id="1940526"/>
    <lineage>
        <taxon>Bacteria</taxon>
        <taxon>Pseudomonadati</taxon>
        <taxon>Bacteroidota</taxon>
        <taxon>Bacteroidia</taxon>
        <taxon>Marinilabiliales</taxon>
        <taxon>Marinifilaceae</taxon>
        <taxon>Labilibaculum</taxon>
    </lineage>
</organism>
<name>A0A2N3I3L6_9BACT</name>
<feature type="domain" description="PAC" evidence="10">
    <location>
        <begin position="290"/>
        <end position="340"/>
    </location>
</feature>
<feature type="coiled-coil region" evidence="7">
    <location>
        <begin position="172"/>
        <end position="220"/>
    </location>
</feature>
<dbReference type="InterPro" id="IPR005467">
    <property type="entry name" value="His_kinase_dom"/>
</dbReference>
<dbReference type="SMART" id="SM00387">
    <property type="entry name" value="HATPase_c"/>
    <property type="match status" value="1"/>
</dbReference>
<dbReference type="Pfam" id="PF08447">
    <property type="entry name" value="PAS_3"/>
    <property type="match status" value="1"/>
</dbReference>
<dbReference type="NCBIfam" id="TIGR00229">
    <property type="entry name" value="sensory_box"/>
    <property type="match status" value="2"/>
</dbReference>
<dbReference type="SMART" id="SM00388">
    <property type="entry name" value="HisKA"/>
    <property type="match status" value="1"/>
</dbReference>
<dbReference type="PROSITE" id="PS50109">
    <property type="entry name" value="HIS_KIN"/>
    <property type="match status" value="1"/>
</dbReference>
<dbReference type="InterPro" id="IPR000014">
    <property type="entry name" value="PAS"/>
</dbReference>
<gene>
    <name evidence="11" type="ORF">BZG02_03400</name>
</gene>
<dbReference type="InterPro" id="IPR003661">
    <property type="entry name" value="HisK_dim/P_dom"/>
</dbReference>
<dbReference type="Pfam" id="PF02518">
    <property type="entry name" value="HATPase_c"/>
    <property type="match status" value="1"/>
</dbReference>
<comment type="caution">
    <text evidence="11">The sequence shown here is derived from an EMBL/GenBank/DDBJ whole genome shotgun (WGS) entry which is preliminary data.</text>
</comment>
<evidence type="ECO:0000256" key="2">
    <source>
        <dbReference type="ARBA" id="ARBA00012438"/>
    </source>
</evidence>
<dbReference type="EC" id="2.7.13.3" evidence="2"/>
<sequence>MDYTNKTKKELLSIIKKMQVQNNTSKQLTEKETSIQKKSEASLYESKKMLEMVMNSIPQFIFWKDCNSVYMGCNENFALAAGLKSAIEIVGKTDYDLAWQKEEADFFVKVDKRVIESGVAEYRIIEPQLHANGKHAWLRTNKVPIYNDQIEIIGILGTYEDITEQRYAEIKLQENSEKIKKQNKDYQQINKDLNHINKELQNEKERSEEGEKQLKLIANNLMNGMLYQVVTTDGQNRKLNYISDAVEKFYGCSVKEAKMDASLIYNKIHPEDKAHFLEMEQESIKNMIPFKAEARIINPDGSIRWSYFTSNPRKIKGLTCSDGIEIDISDRKQLEQELTEAKEKAEETDHLKTAFLQNMSHEIRTPMNAIMGFSSLLNDNFNNKQKLERFSQIINQRCNDLLEIINGILDISKIESGQSTTHIEEYDLKDLCTELDLFYNEYRKRIGKEHIQLHLRLQNLLEETIIQTDKVKLKQILINLISNAFKFTERGSIECGCKLENNQYIFYVTDTGIGIPEDKQKMIFERFMQADVSTSGVHQGTGLGLAISKAFVKMLKGEIWLVSKPGKGSSFYFSLPS</sequence>
<dbReference type="CDD" id="cd16922">
    <property type="entry name" value="HATPase_EvgS-ArcB-TorS-like"/>
    <property type="match status" value="1"/>
</dbReference>
<proteinExistence type="predicted"/>